<accession>A0A1B6IFI6</accession>
<dbReference type="EMBL" id="GECU01022036">
    <property type="protein sequence ID" value="JAS85670.1"/>
    <property type="molecule type" value="Transcribed_RNA"/>
</dbReference>
<reference evidence="1" key="1">
    <citation type="submission" date="2015-11" db="EMBL/GenBank/DDBJ databases">
        <title>De novo transcriptome assembly of four potential Pierce s Disease insect vectors from Arizona vineyards.</title>
        <authorList>
            <person name="Tassone E.E."/>
        </authorList>
    </citation>
    <scope>NUCLEOTIDE SEQUENCE</scope>
</reference>
<name>A0A1B6IFI6_9HEMI</name>
<evidence type="ECO:0000313" key="1">
    <source>
        <dbReference type="EMBL" id="JAS85670.1"/>
    </source>
</evidence>
<sequence length="193" mass="22271">MDIDMTEESCKADIKKSKGYEDEIQKTCKKLKIDLEKMDTTEENVKKSPMQTPVQEQPSALRQIDVSELFWTLSDRKKLNEKQLKPDELHMWGKLNKVRENSETLNRLMYSGLGTVNNCTNILHQILTELGYKYKIESLITFKPLIKTMPHNKAVTIEVETVPRMSFYGLALSENEAIEEAARRGIEYLIALS</sequence>
<proteinExistence type="predicted"/>
<dbReference type="AlphaFoldDB" id="A0A1B6IFI6"/>
<organism evidence="1">
    <name type="scientific">Homalodisca liturata</name>
    <dbReference type="NCBI Taxonomy" id="320908"/>
    <lineage>
        <taxon>Eukaryota</taxon>
        <taxon>Metazoa</taxon>
        <taxon>Ecdysozoa</taxon>
        <taxon>Arthropoda</taxon>
        <taxon>Hexapoda</taxon>
        <taxon>Insecta</taxon>
        <taxon>Pterygota</taxon>
        <taxon>Neoptera</taxon>
        <taxon>Paraneoptera</taxon>
        <taxon>Hemiptera</taxon>
        <taxon>Auchenorrhyncha</taxon>
        <taxon>Membracoidea</taxon>
        <taxon>Cicadellidae</taxon>
        <taxon>Cicadellinae</taxon>
        <taxon>Proconiini</taxon>
        <taxon>Homalodisca</taxon>
    </lineage>
</organism>
<protein>
    <submittedName>
        <fullName evidence="1">Uncharacterized protein</fullName>
    </submittedName>
</protein>
<gene>
    <name evidence="1" type="ORF">g.39340</name>
</gene>